<feature type="disulfide bond" evidence="14">
    <location>
        <begin position="35"/>
        <end position="75"/>
    </location>
</feature>
<feature type="chain" id="PRO_5042222902" evidence="17">
    <location>
        <begin position="23"/>
        <end position="461"/>
    </location>
</feature>
<protein>
    <submittedName>
        <fullName evidence="19">Related to integral membrane protein PTH11</fullName>
    </submittedName>
</protein>
<evidence type="ECO:0000256" key="14">
    <source>
        <dbReference type="PROSITE-ProRule" id="PRU01356"/>
    </source>
</evidence>
<evidence type="ECO:0000256" key="7">
    <source>
        <dbReference type="ARBA" id="ARBA00022692"/>
    </source>
</evidence>
<keyword evidence="14" id="KW-0408">Iron</keyword>
<evidence type="ECO:0000256" key="6">
    <source>
        <dbReference type="ARBA" id="ARBA00022622"/>
    </source>
</evidence>
<comment type="caution">
    <text evidence="19">The sequence shown here is derived from an EMBL/GenBank/DDBJ whole genome shotgun (WGS) entry which is preliminary data.</text>
</comment>
<comment type="subcellular location">
    <subcellularLocation>
        <location evidence="2">Membrane</location>
        <topology evidence="2">Lipid-anchor</topology>
        <topology evidence="2">GPI-anchor</topology>
    </subcellularLocation>
    <subcellularLocation>
        <location evidence="1">Membrane</location>
        <topology evidence="1">Multi-pass membrane protein</topology>
    </subcellularLocation>
    <subcellularLocation>
        <location evidence="3">Secreted</location>
    </subcellularLocation>
</comment>
<feature type="transmembrane region" description="Helical" evidence="16">
    <location>
        <begin position="335"/>
        <end position="359"/>
    </location>
</feature>
<keyword evidence="12" id="KW-0449">Lipoprotein</keyword>
<dbReference type="InterPro" id="IPR049326">
    <property type="entry name" value="Rhodopsin_dom_fungi"/>
</dbReference>
<dbReference type="InterPro" id="IPR008427">
    <property type="entry name" value="Extracellular_membr_CFEM_dom"/>
</dbReference>
<comment type="similarity">
    <text evidence="13">Belongs to the SAT4 family.</text>
</comment>
<keyword evidence="9 16" id="KW-1133">Transmembrane helix</keyword>
<feature type="transmembrane region" description="Helical" evidence="16">
    <location>
        <begin position="102"/>
        <end position="123"/>
    </location>
</feature>
<feature type="disulfide bond" evidence="14">
    <location>
        <begin position="58"/>
        <end position="91"/>
    </location>
</feature>
<dbReference type="AlphaFoldDB" id="A0AAE8MZL1"/>
<gene>
    <name evidence="19" type="ORF">DNG_05262</name>
</gene>
<evidence type="ECO:0000256" key="4">
    <source>
        <dbReference type="ARBA" id="ARBA00010031"/>
    </source>
</evidence>
<feature type="region of interest" description="Disordered" evidence="15">
    <location>
        <begin position="377"/>
        <end position="403"/>
    </location>
</feature>
<dbReference type="SMART" id="SM00747">
    <property type="entry name" value="CFEM"/>
    <property type="match status" value="1"/>
</dbReference>
<dbReference type="Pfam" id="PF05730">
    <property type="entry name" value="CFEM"/>
    <property type="match status" value="1"/>
</dbReference>
<dbReference type="PROSITE" id="PS52012">
    <property type="entry name" value="CFEM"/>
    <property type="match status" value="1"/>
</dbReference>
<evidence type="ECO:0000256" key="1">
    <source>
        <dbReference type="ARBA" id="ARBA00004141"/>
    </source>
</evidence>
<keyword evidence="14" id="KW-0349">Heme</keyword>
<evidence type="ECO:0000256" key="10">
    <source>
        <dbReference type="ARBA" id="ARBA00023136"/>
    </source>
</evidence>
<organism evidence="19 20">
    <name type="scientific">Cephalotrichum gorgonifer</name>
    <dbReference type="NCBI Taxonomy" id="2041049"/>
    <lineage>
        <taxon>Eukaryota</taxon>
        <taxon>Fungi</taxon>
        <taxon>Dikarya</taxon>
        <taxon>Ascomycota</taxon>
        <taxon>Pezizomycotina</taxon>
        <taxon>Sordariomycetes</taxon>
        <taxon>Hypocreomycetidae</taxon>
        <taxon>Microascales</taxon>
        <taxon>Microascaceae</taxon>
        <taxon>Cephalotrichum</taxon>
    </lineage>
</organism>
<dbReference type="EMBL" id="ONZQ02000006">
    <property type="protein sequence ID" value="SPO02589.1"/>
    <property type="molecule type" value="Genomic_DNA"/>
</dbReference>
<feature type="transmembrane region" description="Helical" evidence="16">
    <location>
        <begin position="260"/>
        <end position="283"/>
    </location>
</feature>
<feature type="transmembrane region" description="Helical" evidence="16">
    <location>
        <begin position="214"/>
        <end position="235"/>
    </location>
</feature>
<dbReference type="PANTHER" id="PTHR33048">
    <property type="entry name" value="PTH11-LIKE INTEGRAL MEMBRANE PROTEIN (AFU_ORTHOLOGUE AFUA_5G11245)"/>
    <property type="match status" value="1"/>
</dbReference>
<evidence type="ECO:0000256" key="8">
    <source>
        <dbReference type="ARBA" id="ARBA00022729"/>
    </source>
</evidence>
<keyword evidence="6" id="KW-0336">GPI-anchor</keyword>
<evidence type="ECO:0000259" key="18">
    <source>
        <dbReference type="PROSITE" id="PS52012"/>
    </source>
</evidence>
<keyword evidence="20" id="KW-1185">Reference proteome</keyword>
<feature type="compositionally biased region" description="Polar residues" evidence="15">
    <location>
        <begin position="384"/>
        <end position="399"/>
    </location>
</feature>
<dbReference type="InterPro" id="IPR052337">
    <property type="entry name" value="SAT4-like"/>
</dbReference>
<evidence type="ECO:0000256" key="12">
    <source>
        <dbReference type="ARBA" id="ARBA00023288"/>
    </source>
</evidence>
<feature type="transmembrane region" description="Helical" evidence="16">
    <location>
        <begin position="295"/>
        <end position="315"/>
    </location>
</feature>
<keyword evidence="7 16" id="KW-0812">Transmembrane</keyword>
<proteinExistence type="inferred from homology"/>
<feature type="disulfide bond" evidence="14">
    <location>
        <begin position="49"/>
        <end position="56"/>
    </location>
</feature>
<keyword evidence="5" id="KW-0964">Secreted</keyword>
<keyword evidence="14" id="KW-0479">Metal-binding</keyword>
<evidence type="ECO:0000256" key="13">
    <source>
        <dbReference type="ARBA" id="ARBA00038359"/>
    </source>
</evidence>
<reference evidence="19" key="1">
    <citation type="submission" date="2018-03" db="EMBL/GenBank/DDBJ databases">
        <authorList>
            <person name="Guldener U."/>
        </authorList>
    </citation>
    <scope>NUCLEOTIDE SEQUENCE</scope>
</reference>
<dbReference type="GO" id="GO:0046872">
    <property type="term" value="F:metal ion binding"/>
    <property type="evidence" value="ECO:0007669"/>
    <property type="project" value="UniProtKB-UniRule"/>
</dbReference>
<dbReference type="PANTHER" id="PTHR33048:SF143">
    <property type="entry name" value="EXTRACELLULAR MEMBRANE PROTEIN CFEM DOMAIN-CONTAINING PROTEIN-RELATED"/>
    <property type="match status" value="1"/>
</dbReference>
<evidence type="ECO:0000256" key="2">
    <source>
        <dbReference type="ARBA" id="ARBA00004589"/>
    </source>
</evidence>
<feature type="signal peptide" evidence="17">
    <location>
        <begin position="1"/>
        <end position="22"/>
    </location>
</feature>
<evidence type="ECO:0000256" key="16">
    <source>
        <dbReference type="SAM" id="Phobius"/>
    </source>
</evidence>
<evidence type="ECO:0000313" key="19">
    <source>
        <dbReference type="EMBL" id="SPO02589.1"/>
    </source>
</evidence>
<sequence length="461" mass="51760">MRFWLLSGLALLSLGGFRGADASGISDATALLPDCALQCLVTSIVESQCSLTDQPCICEDEVLLKEVTICVKATCTVKESLTTKNATQTICQAPVRDSSRPLYVLVATFGTITGVVVLFRLVYRLWMRLGWEMDDWFTLILILLGVPQTIIIAHGIIPVGLGKDVWTLPFDTITKFGYFFYIMEVCYFAEIALLKTIFLFLYLHIFVGVTTRRVLWATLILNGLFGVAFILAGIFQCRPISYFWTKWDGEHEGSCVNNNALAWANAIISIMFDVWILAIPISQLRKMQMHWKRKVAVGIMFAVGAFVTIVSVLRLQSIVHFTMDQDNPTWENAAITKWSAIEVNVGLICACMPTIRMALVKAFKIFREGTTNRGYVSGKDNYPGSRSRSIPHQGSSSHRGNAARVDSIVDERATDAYHSSIACTKSYTVEYGIRDDDSDTPMREFDTIRREWVSDRREEDV</sequence>
<keyword evidence="10 16" id="KW-0472">Membrane</keyword>
<evidence type="ECO:0000256" key="11">
    <source>
        <dbReference type="ARBA" id="ARBA00023157"/>
    </source>
</evidence>
<keyword evidence="6" id="KW-0325">Glycoprotein</keyword>
<feature type="binding site" description="axial binding residue" evidence="14">
    <location>
        <position position="53"/>
    </location>
    <ligand>
        <name>heme</name>
        <dbReference type="ChEBI" id="CHEBI:30413"/>
    </ligand>
    <ligandPart>
        <name>Fe</name>
        <dbReference type="ChEBI" id="CHEBI:18248"/>
    </ligandPart>
</feature>
<dbReference type="GO" id="GO:0005576">
    <property type="term" value="C:extracellular region"/>
    <property type="evidence" value="ECO:0007669"/>
    <property type="project" value="UniProtKB-SubCell"/>
</dbReference>
<accession>A0AAE8MZL1</accession>
<keyword evidence="11 14" id="KW-1015">Disulfide bond</keyword>
<dbReference type="GO" id="GO:0098552">
    <property type="term" value="C:side of membrane"/>
    <property type="evidence" value="ECO:0007669"/>
    <property type="project" value="UniProtKB-KW"/>
</dbReference>
<dbReference type="Pfam" id="PF20684">
    <property type="entry name" value="Fung_rhodopsin"/>
    <property type="match status" value="1"/>
</dbReference>
<keyword evidence="8 17" id="KW-0732">Signal</keyword>
<feature type="transmembrane region" description="Helical" evidence="16">
    <location>
        <begin position="135"/>
        <end position="157"/>
    </location>
</feature>
<evidence type="ECO:0000256" key="9">
    <source>
        <dbReference type="ARBA" id="ARBA00022989"/>
    </source>
</evidence>
<feature type="disulfide bond" evidence="14">
    <location>
        <begin position="39"/>
        <end position="70"/>
    </location>
</feature>
<feature type="transmembrane region" description="Helical" evidence="16">
    <location>
        <begin position="177"/>
        <end position="202"/>
    </location>
</feature>
<evidence type="ECO:0000256" key="3">
    <source>
        <dbReference type="ARBA" id="ARBA00004613"/>
    </source>
</evidence>
<name>A0AAE8MZL1_9PEZI</name>
<dbReference type="Proteomes" id="UP001187682">
    <property type="component" value="Unassembled WGS sequence"/>
</dbReference>
<evidence type="ECO:0000256" key="5">
    <source>
        <dbReference type="ARBA" id="ARBA00022525"/>
    </source>
</evidence>
<evidence type="ECO:0000313" key="20">
    <source>
        <dbReference type="Proteomes" id="UP001187682"/>
    </source>
</evidence>
<feature type="domain" description="CFEM" evidence="18">
    <location>
        <begin position="7"/>
        <end position="115"/>
    </location>
</feature>
<comment type="similarity">
    <text evidence="4">Belongs to the RBT5 family.</text>
</comment>
<evidence type="ECO:0000256" key="17">
    <source>
        <dbReference type="SAM" id="SignalP"/>
    </source>
</evidence>
<evidence type="ECO:0000256" key="15">
    <source>
        <dbReference type="SAM" id="MobiDB-lite"/>
    </source>
</evidence>